<sequence>MPVAPPPTSRCRGSISPARSTCPPMGPPLAGLYLSYNTLWRHPVGAGCGSRRWRQDRAQAGLHHRRPATTPDAQPHSYHPRHLCLHHPRQILHAHWSHPHPPVPRRIQHRHRPRHARNNLDTLTVCWCVWRKSLTEAEERNQ</sequence>
<evidence type="ECO:0000313" key="2">
    <source>
        <dbReference type="EnsemblPlants" id="Zm00001eb051930_P002"/>
    </source>
</evidence>
<dbReference type="EnsemblPlants" id="Zm00001eb051930_T002">
    <property type="protein sequence ID" value="Zm00001eb051930_P002"/>
    <property type="gene ID" value="Zm00001eb051930"/>
</dbReference>
<proteinExistence type="predicted"/>
<keyword evidence="3" id="KW-1185">Reference proteome</keyword>
<reference evidence="2" key="2">
    <citation type="submission" date="2019-07" db="EMBL/GenBank/DDBJ databases">
        <authorList>
            <person name="Seetharam A."/>
            <person name="Woodhouse M."/>
            <person name="Cannon E."/>
        </authorList>
    </citation>
    <scope>NUCLEOTIDE SEQUENCE [LARGE SCALE GENOMIC DNA]</scope>
    <source>
        <strain evidence="2">cv. B73</strain>
    </source>
</reference>
<reference evidence="3" key="1">
    <citation type="submission" date="2015-12" db="EMBL/GenBank/DDBJ databases">
        <title>Update maize B73 reference genome by single molecule sequencing technologies.</title>
        <authorList>
            <consortium name="Maize Genome Sequencing Project"/>
            <person name="Ware D."/>
        </authorList>
    </citation>
    <scope>NUCLEOTIDE SEQUENCE [LARGE SCALE GENOMIC DNA]</scope>
    <source>
        <strain evidence="3">cv. B73</strain>
    </source>
</reference>
<dbReference type="Proteomes" id="UP000007305">
    <property type="component" value="Chromosome 1"/>
</dbReference>
<evidence type="ECO:0000313" key="3">
    <source>
        <dbReference type="Proteomes" id="UP000007305"/>
    </source>
</evidence>
<protein>
    <submittedName>
        <fullName evidence="2">Uncharacterized protein</fullName>
    </submittedName>
</protein>
<name>A0A804M1F9_MAIZE</name>
<dbReference type="AlphaFoldDB" id="A0A804M1F9"/>
<accession>A0A804M1F9</accession>
<organism evidence="2 3">
    <name type="scientific">Zea mays</name>
    <name type="common">Maize</name>
    <dbReference type="NCBI Taxonomy" id="4577"/>
    <lineage>
        <taxon>Eukaryota</taxon>
        <taxon>Viridiplantae</taxon>
        <taxon>Streptophyta</taxon>
        <taxon>Embryophyta</taxon>
        <taxon>Tracheophyta</taxon>
        <taxon>Spermatophyta</taxon>
        <taxon>Magnoliopsida</taxon>
        <taxon>Liliopsida</taxon>
        <taxon>Poales</taxon>
        <taxon>Poaceae</taxon>
        <taxon>PACMAD clade</taxon>
        <taxon>Panicoideae</taxon>
        <taxon>Andropogonodae</taxon>
        <taxon>Andropogoneae</taxon>
        <taxon>Tripsacinae</taxon>
        <taxon>Zea</taxon>
    </lineage>
</organism>
<reference evidence="2" key="3">
    <citation type="submission" date="2021-05" db="UniProtKB">
        <authorList>
            <consortium name="EnsemblPlants"/>
        </authorList>
    </citation>
    <scope>IDENTIFICATION</scope>
    <source>
        <strain evidence="2">cv. B73</strain>
    </source>
</reference>
<dbReference type="InParanoid" id="A0A804M1F9"/>
<dbReference type="Gramene" id="Zm00001eb051930_T002">
    <property type="protein sequence ID" value="Zm00001eb051930_P002"/>
    <property type="gene ID" value="Zm00001eb051930"/>
</dbReference>
<evidence type="ECO:0000256" key="1">
    <source>
        <dbReference type="SAM" id="MobiDB-lite"/>
    </source>
</evidence>
<feature type="region of interest" description="Disordered" evidence="1">
    <location>
        <begin position="1"/>
        <end position="22"/>
    </location>
</feature>